<dbReference type="AlphaFoldDB" id="A0A9P9EZK8"/>
<comment type="caution">
    <text evidence="2">The sequence shown here is derived from an EMBL/GenBank/DDBJ whole genome shotgun (WGS) entry which is preliminary data.</text>
</comment>
<evidence type="ECO:0000313" key="3">
    <source>
        <dbReference type="Proteomes" id="UP000717696"/>
    </source>
</evidence>
<feature type="compositionally biased region" description="Polar residues" evidence="1">
    <location>
        <begin position="1"/>
        <end position="14"/>
    </location>
</feature>
<feature type="region of interest" description="Disordered" evidence="1">
    <location>
        <begin position="1"/>
        <end position="52"/>
    </location>
</feature>
<accession>A0A9P9EZK8</accession>
<name>A0A9P9EZK8_9HYPO</name>
<keyword evidence="3" id="KW-1185">Reference proteome</keyword>
<feature type="region of interest" description="Disordered" evidence="1">
    <location>
        <begin position="216"/>
        <end position="236"/>
    </location>
</feature>
<dbReference type="EMBL" id="JAGMUU010000005">
    <property type="protein sequence ID" value="KAH7151773.1"/>
    <property type="molecule type" value="Genomic_DNA"/>
</dbReference>
<sequence length="264" mass="28005">MPGISPATTSTQKQPRPHPRPAASQRQSEPGTRAQFLQPSHQGPKHPSHPKASVCHFLLPPCGTPSFGSTPTIAMTTPPPAFVPRFLGLIPKPLPFAPKVPKRPSKHLNVTWTPPLRASNQPGPVPNVRLPGGPWPGRSSASGAVVGLCDESIIIPSTLSGTYGKLALMTSCPNPLLTPKSSRPAQSLNVTDPKRSDTLLTWLCSKTLVVPEIPFTPTQPHGIAQAPRLQRPPHGSSHYPFGPLGLSLPGALLAYVVTRSESTT</sequence>
<evidence type="ECO:0000256" key="1">
    <source>
        <dbReference type="SAM" id="MobiDB-lite"/>
    </source>
</evidence>
<evidence type="ECO:0000313" key="2">
    <source>
        <dbReference type="EMBL" id="KAH7151773.1"/>
    </source>
</evidence>
<gene>
    <name evidence="2" type="ORF">B0J13DRAFT_657873</name>
</gene>
<feature type="compositionally biased region" description="Polar residues" evidence="1">
    <location>
        <begin position="24"/>
        <end position="41"/>
    </location>
</feature>
<dbReference type="Proteomes" id="UP000717696">
    <property type="component" value="Unassembled WGS sequence"/>
</dbReference>
<organism evidence="2 3">
    <name type="scientific">Dactylonectria estremocensis</name>
    <dbReference type="NCBI Taxonomy" id="1079267"/>
    <lineage>
        <taxon>Eukaryota</taxon>
        <taxon>Fungi</taxon>
        <taxon>Dikarya</taxon>
        <taxon>Ascomycota</taxon>
        <taxon>Pezizomycotina</taxon>
        <taxon>Sordariomycetes</taxon>
        <taxon>Hypocreomycetidae</taxon>
        <taxon>Hypocreales</taxon>
        <taxon>Nectriaceae</taxon>
        <taxon>Dactylonectria</taxon>
    </lineage>
</organism>
<reference evidence="2" key="1">
    <citation type="journal article" date="2021" name="Nat. Commun.">
        <title>Genetic determinants of endophytism in the Arabidopsis root mycobiome.</title>
        <authorList>
            <person name="Mesny F."/>
            <person name="Miyauchi S."/>
            <person name="Thiergart T."/>
            <person name="Pickel B."/>
            <person name="Atanasova L."/>
            <person name="Karlsson M."/>
            <person name="Huettel B."/>
            <person name="Barry K.W."/>
            <person name="Haridas S."/>
            <person name="Chen C."/>
            <person name="Bauer D."/>
            <person name="Andreopoulos W."/>
            <person name="Pangilinan J."/>
            <person name="LaButti K."/>
            <person name="Riley R."/>
            <person name="Lipzen A."/>
            <person name="Clum A."/>
            <person name="Drula E."/>
            <person name="Henrissat B."/>
            <person name="Kohler A."/>
            <person name="Grigoriev I.V."/>
            <person name="Martin F.M."/>
            <person name="Hacquard S."/>
        </authorList>
    </citation>
    <scope>NUCLEOTIDE SEQUENCE</scope>
    <source>
        <strain evidence="2">MPI-CAGE-AT-0021</strain>
    </source>
</reference>
<protein>
    <submittedName>
        <fullName evidence="2">Uncharacterized protein</fullName>
    </submittedName>
</protein>
<proteinExistence type="predicted"/>